<feature type="domain" description="Ig-like" evidence="5">
    <location>
        <begin position="78"/>
        <end position="163"/>
    </location>
</feature>
<dbReference type="GO" id="GO:0050808">
    <property type="term" value="P:synapse organization"/>
    <property type="evidence" value="ECO:0007669"/>
    <property type="project" value="TreeGrafter"/>
</dbReference>
<name>A0A0L0CKW6_LUCCU</name>
<dbReference type="SUPFAM" id="SSF48726">
    <property type="entry name" value="Immunoglobulin"/>
    <property type="match status" value="2"/>
</dbReference>
<gene>
    <name evidence="6" type="ORF">FF38_08195</name>
</gene>
<dbReference type="Pfam" id="PF07679">
    <property type="entry name" value="I-set"/>
    <property type="match status" value="1"/>
</dbReference>
<dbReference type="GO" id="GO:0043025">
    <property type="term" value="C:neuronal cell body"/>
    <property type="evidence" value="ECO:0007669"/>
    <property type="project" value="TreeGrafter"/>
</dbReference>
<dbReference type="GO" id="GO:0005886">
    <property type="term" value="C:plasma membrane"/>
    <property type="evidence" value="ECO:0007669"/>
    <property type="project" value="TreeGrafter"/>
</dbReference>
<feature type="signal peptide" evidence="4">
    <location>
        <begin position="1"/>
        <end position="24"/>
    </location>
</feature>
<dbReference type="GO" id="GO:0030424">
    <property type="term" value="C:axon"/>
    <property type="evidence" value="ECO:0007669"/>
    <property type="project" value="TreeGrafter"/>
</dbReference>
<dbReference type="OMA" id="NAVMWYK"/>
<dbReference type="InterPro" id="IPR050958">
    <property type="entry name" value="Cell_Adh-Cytoskel_Orgn"/>
</dbReference>
<dbReference type="Proteomes" id="UP000037069">
    <property type="component" value="Unassembled WGS sequence"/>
</dbReference>
<dbReference type="GO" id="GO:0008046">
    <property type="term" value="F:axon guidance receptor activity"/>
    <property type="evidence" value="ECO:0007669"/>
    <property type="project" value="TreeGrafter"/>
</dbReference>
<dbReference type="InterPro" id="IPR013098">
    <property type="entry name" value="Ig_I-set"/>
</dbReference>
<dbReference type="OrthoDB" id="6159398at2759"/>
<keyword evidence="7" id="KW-1185">Reference proteome</keyword>
<dbReference type="GO" id="GO:0007156">
    <property type="term" value="P:homophilic cell adhesion via plasma membrane adhesion molecules"/>
    <property type="evidence" value="ECO:0007669"/>
    <property type="project" value="TreeGrafter"/>
</dbReference>
<dbReference type="Gene3D" id="2.60.40.10">
    <property type="entry name" value="Immunoglobulins"/>
    <property type="match status" value="2"/>
</dbReference>
<evidence type="ECO:0000313" key="6">
    <source>
        <dbReference type="EMBL" id="KNC32119.1"/>
    </source>
</evidence>
<reference evidence="6 7" key="1">
    <citation type="journal article" date="2015" name="Nat. Commun.">
        <title>Lucilia cuprina genome unlocks parasitic fly biology to underpin future interventions.</title>
        <authorList>
            <person name="Anstead C.A."/>
            <person name="Korhonen P.K."/>
            <person name="Young N.D."/>
            <person name="Hall R.S."/>
            <person name="Jex A.R."/>
            <person name="Murali S.C."/>
            <person name="Hughes D.S."/>
            <person name="Lee S.F."/>
            <person name="Perry T."/>
            <person name="Stroehlein A.J."/>
            <person name="Ansell B.R."/>
            <person name="Breugelmans B."/>
            <person name="Hofmann A."/>
            <person name="Qu J."/>
            <person name="Dugan S."/>
            <person name="Lee S.L."/>
            <person name="Chao H."/>
            <person name="Dinh H."/>
            <person name="Han Y."/>
            <person name="Doddapaneni H.V."/>
            <person name="Worley K.C."/>
            <person name="Muzny D.M."/>
            <person name="Ioannidis P."/>
            <person name="Waterhouse R.M."/>
            <person name="Zdobnov E.M."/>
            <person name="James P.J."/>
            <person name="Bagnall N.H."/>
            <person name="Kotze A.C."/>
            <person name="Gibbs R.A."/>
            <person name="Richards S."/>
            <person name="Batterham P."/>
            <person name="Gasser R.B."/>
        </authorList>
    </citation>
    <scope>NUCLEOTIDE SEQUENCE [LARGE SCALE GENOMIC DNA]</scope>
    <source>
        <strain evidence="6 7">LS</strain>
        <tissue evidence="6">Full body</tissue>
    </source>
</reference>
<dbReference type="Pfam" id="PF13927">
    <property type="entry name" value="Ig_3"/>
    <property type="match status" value="1"/>
</dbReference>
<dbReference type="STRING" id="7375.A0A0L0CKW6"/>
<dbReference type="AlphaFoldDB" id="A0A0L0CKW6"/>
<organism evidence="6 7">
    <name type="scientific">Lucilia cuprina</name>
    <name type="common">Green bottle fly</name>
    <name type="synonym">Australian sheep blowfly</name>
    <dbReference type="NCBI Taxonomy" id="7375"/>
    <lineage>
        <taxon>Eukaryota</taxon>
        <taxon>Metazoa</taxon>
        <taxon>Ecdysozoa</taxon>
        <taxon>Arthropoda</taxon>
        <taxon>Hexapoda</taxon>
        <taxon>Insecta</taxon>
        <taxon>Pterygota</taxon>
        <taxon>Neoptera</taxon>
        <taxon>Endopterygota</taxon>
        <taxon>Diptera</taxon>
        <taxon>Brachycera</taxon>
        <taxon>Muscomorpha</taxon>
        <taxon>Oestroidea</taxon>
        <taxon>Calliphoridae</taxon>
        <taxon>Luciliinae</taxon>
        <taxon>Lucilia</taxon>
    </lineage>
</organism>
<feature type="chain" id="PRO_5005536567" description="Ig-like domain-containing protein" evidence="4">
    <location>
        <begin position="25"/>
        <end position="505"/>
    </location>
</feature>
<dbReference type="InterPro" id="IPR003598">
    <property type="entry name" value="Ig_sub2"/>
</dbReference>
<dbReference type="PANTHER" id="PTHR45080">
    <property type="entry name" value="CONTACTIN 5"/>
    <property type="match status" value="1"/>
</dbReference>
<evidence type="ECO:0000256" key="4">
    <source>
        <dbReference type="SAM" id="SignalP"/>
    </source>
</evidence>
<evidence type="ECO:0000313" key="7">
    <source>
        <dbReference type="Proteomes" id="UP000037069"/>
    </source>
</evidence>
<protein>
    <recommendedName>
        <fullName evidence="5">Ig-like domain-containing protein</fullName>
    </recommendedName>
</protein>
<sequence>MSTTTKNWFIVFCLVLGLISKAQCFAKRALENENLEDNDENYDYIDYDYTGNYNDSDNDNNDNHDSKSAITSMGQNPPYFEQTNVHVTADPNSDVILNCDVRNFHVNNVVIWSKDETVYANGQYTLNKRVETLKNNSIVLKNIKPDDAGTYYCEVLPEKIRLEVVLDVSKMLNIQCDGRDVIDRKIVFRQGESHICECKSRGSNEANIKWSVNGNRFDETLGELIHGSIILNGIEDHHNGIYQCLDDDGSEKPKHGMFIIEVLFPPKVTTHRHHINTEIGGNAELYCDYKGNPIAITTWLKNNQPIKYSEKYMITYAMEKHFNRSTLTVKDVTMEDLGEYICRAENSIGSNELRTHLMLEPEKGQLENVVIDGKKVTLHWLVRSLQPLSEAVLDYKMSGSYTWSSTTVIHTQRHENGIWKVTHEMELIEGEWQTRMKTKNIMGWSKFSAPFVFKIEDEDDFNNETSNDKLAMAGFGVTRSASTTVFNSLLQSILILTLGVQIYML</sequence>
<dbReference type="SMART" id="SM00409">
    <property type="entry name" value="IG"/>
    <property type="match status" value="2"/>
</dbReference>
<evidence type="ECO:0000259" key="5">
    <source>
        <dbReference type="PROSITE" id="PS50835"/>
    </source>
</evidence>
<evidence type="ECO:0000256" key="1">
    <source>
        <dbReference type="ARBA" id="ARBA00023157"/>
    </source>
</evidence>
<accession>A0A0L0CKW6</accession>
<dbReference type="PANTHER" id="PTHR45080:SF38">
    <property type="entry name" value="FI23916P1-RELATED"/>
    <property type="match status" value="1"/>
</dbReference>
<dbReference type="InterPro" id="IPR007110">
    <property type="entry name" value="Ig-like_dom"/>
</dbReference>
<keyword evidence="1" id="KW-1015">Disulfide bond</keyword>
<dbReference type="InterPro" id="IPR013783">
    <property type="entry name" value="Ig-like_fold"/>
</dbReference>
<dbReference type="FunFam" id="2.60.40.10:FF:000032">
    <property type="entry name" value="palladin isoform X1"/>
    <property type="match status" value="1"/>
</dbReference>
<evidence type="ECO:0000256" key="3">
    <source>
        <dbReference type="SAM" id="MobiDB-lite"/>
    </source>
</evidence>
<dbReference type="SMART" id="SM00408">
    <property type="entry name" value="IGc2"/>
    <property type="match status" value="3"/>
</dbReference>
<dbReference type="InterPro" id="IPR003599">
    <property type="entry name" value="Ig_sub"/>
</dbReference>
<dbReference type="PROSITE" id="PS50835">
    <property type="entry name" value="IG_LIKE"/>
    <property type="match status" value="3"/>
</dbReference>
<feature type="region of interest" description="Disordered" evidence="3">
    <location>
        <begin position="53"/>
        <end position="73"/>
    </location>
</feature>
<evidence type="ECO:0000256" key="2">
    <source>
        <dbReference type="ARBA" id="ARBA00023319"/>
    </source>
</evidence>
<proteinExistence type="predicted"/>
<feature type="domain" description="Ig-like" evidence="5">
    <location>
        <begin position="266"/>
        <end position="360"/>
    </location>
</feature>
<keyword evidence="2" id="KW-0393">Immunoglobulin domain</keyword>
<dbReference type="EMBL" id="JRES01000340">
    <property type="protein sequence ID" value="KNC32119.1"/>
    <property type="molecule type" value="Genomic_DNA"/>
</dbReference>
<dbReference type="InterPro" id="IPR036179">
    <property type="entry name" value="Ig-like_dom_sf"/>
</dbReference>
<feature type="domain" description="Ig-like" evidence="5">
    <location>
        <begin position="190"/>
        <end position="244"/>
    </location>
</feature>
<keyword evidence="4" id="KW-0732">Signal</keyword>
<comment type="caution">
    <text evidence="6">The sequence shown here is derived from an EMBL/GenBank/DDBJ whole genome shotgun (WGS) entry which is preliminary data.</text>
</comment>